<dbReference type="InterPro" id="IPR009325">
    <property type="entry name" value="DUF983"/>
</dbReference>
<reference evidence="2 3" key="1">
    <citation type="submission" date="2018-07" db="EMBL/GenBank/DDBJ databases">
        <title>Genome sequencing of Runella.</title>
        <authorList>
            <person name="Baek M.-G."/>
            <person name="Yi H."/>
        </authorList>
    </citation>
    <scope>NUCLEOTIDE SEQUENCE [LARGE SCALE GENOMIC DNA]</scope>
    <source>
        <strain evidence="2 3">HYN0085</strain>
    </source>
</reference>
<dbReference type="RefSeq" id="WP_114070186.1">
    <property type="nucleotide sequence ID" value="NZ_CP030850.1"/>
</dbReference>
<accession>A0A344TS22</accession>
<keyword evidence="1" id="KW-1133">Transmembrane helix</keyword>
<feature type="transmembrane region" description="Helical" evidence="1">
    <location>
        <begin position="66"/>
        <end position="99"/>
    </location>
</feature>
<evidence type="ECO:0000313" key="2">
    <source>
        <dbReference type="EMBL" id="AXE21443.1"/>
    </source>
</evidence>
<dbReference type="Proteomes" id="UP000251993">
    <property type="component" value="Chromosome"/>
</dbReference>
<evidence type="ECO:0000256" key="1">
    <source>
        <dbReference type="SAM" id="Phobius"/>
    </source>
</evidence>
<gene>
    <name evidence="2" type="ORF">DR864_06835</name>
</gene>
<protein>
    <submittedName>
        <fullName evidence="2">DUF983 domain-containing protein</fullName>
    </submittedName>
</protein>
<dbReference type="Pfam" id="PF06170">
    <property type="entry name" value="DUF983"/>
    <property type="match status" value="1"/>
</dbReference>
<name>A0A344TS22_9BACT</name>
<keyword evidence="3" id="KW-1185">Reference proteome</keyword>
<proteinExistence type="predicted"/>
<keyword evidence="1" id="KW-0812">Transmembrane</keyword>
<evidence type="ECO:0000313" key="3">
    <source>
        <dbReference type="Proteomes" id="UP000251993"/>
    </source>
</evidence>
<dbReference type="OrthoDB" id="9790326at2"/>
<dbReference type="AlphaFoldDB" id="A0A344TS22"/>
<organism evidence="2 3">
    <name type="scientific">Runella rosea</name>
    <dbReference type="NCBI Taxonomy" id="2259595"/>
    <lineage>
        <taxon>Bacteria</taxon>
        <taxon>Pseudomonadati</taxon>
        <taxon>Bacteroidota</taxon>
        <taxon>Cytophagia</taxon>
        <taxon>Cytophagales</taxon>
        <taxon>Spirosomataceae</taxon>
        <taxon>Runella</taxon>
    </lineage>
</organism>
<dbReference type="EMBL" id="CP030850">
    <property type="protein sequence ID" value="AXE21443.1"/>
    <property type="molecule type" value="Genomic_DNA"/>
</dbReference>
<dbReference type="KEGG" id="run:DR864_06835"/>
<sequence length="134" mass="15432">MLKGTKVYSILNNKCPRCHQGSFFIYNNPFNLKKFDKMHPQCEVCGESFEREPGFYFGGMYGSYALYTALIAVVFVSCVVLLGINIFYVLAILIPVLIISQPVFFRWGRLLWINVFVNYDPEAAKGEKKITPKW</sequence>
<keyword evidence="1" id="KW-0472">Membrane</keyword>